<dbReference type="InterPro" id="IPR014030">
    <property type="entry name" value="Ketoacyl_synth_N"/>
</dbReference>
<feature type="domain" description="Beta-ketoacyl synthase-like N-terminal" evidence="1">
    <location>
        <begin position="61"/>
        <end position="155"/>
    </location>
</feature>
<dbReference type="STRING" id="589865.DaAHT2_1121"/>
<dbReference type="KEGG" id="dak:DaAHT2_1121"/>
<sequence length="284" mass="29451">MKCAVQIRAVQAAVAGAEIPAHWLRSLRRADDFSRLAVLAGAGAMGAEDELSAAEGRPEIGVFLGTTTGPLETNFRFLDTLFDNGEGQASPTLFSHSVHNAAVGYLTRLLNLQGPALTLTTPGWPFLAALAEAKAALERADLAAALVVAVEEESPLLAEAAARLAVETGGLPAVGEPLASPPVACRLGAVAWLLEAVEPAAGALPRLGEIVLEEKPSDPVFYLLRTGERFQPSGAFCPPAEAPRSLAAALALSHALEECSRQAGSSLHWQATAPCGRAEVLLLG</sequence>
<evidence type="ECO:0000313" key="2">
    <source>
        <dbReference type="EMBL" id="ADH85819.1"/>
    </source>
</evidence>
<accession>D6Z2P4</accession>
<keyword evidence="3" id="KW-1185">Reference proteome</keyword>
<dbReference type="InParanoid" id="D6Z2P4"/>
<dbReference type="SUPFAM" id="SSF53901">
    <property type="entry name" value="Thiolase-like"/>
    <property type="match status" value="1"/>
</dbReference>
<dbReference type="InterPro" id="IPR016039">
    <property type="entry name" value="Thiolase-like"/>
</dbReference>
<dbReference type="OrthoDB" id="5479871at2"/>
<dbReference type="HOGENOM" id="CLU_979073_0_0_7"/>
<dbReference type="Pfam" id="PF13723">
    <property type="entry name" value="Ketoacyl-synt_2"/>
    <property type="match status" value="1"/>
</dbReference>
<dbReference type="GO" id="GO:0016746">
    <property type="term" value="F:acyltransferase activity"/>
    <property type="evidence" value="ECO:0007669"/>
    <property type="project" value="InterPro"/>
</dbReference>
<name>D6Z2P4_DESAT</name>
<evidence type="ECO:0000313" key="3">
    <source>
        <dbReference type="Proteomes" id="UP000001508"/>
    </source>
</evidence>
<evidence type="ECO:0000259" key="1">
    <source>
        <dbReference type="Pfam" id="PF13723"/>
    </source>
</evidence>
<dbReference type="AlphaFoldDB" id="D6Z2P4"/>
<gene>
    <name evidence="2" type="ordered locus">DaAHT2_1121</name>
</gene>
<dbReference type="EMBL" id="CP001940">
    <property type="protein sequence ID" value="ADH85819.1"/>
    <property type="molecule type" value="Genomic_DNA"/>
</dbReference>
<dbReference type="Gene3D" id="3.40.47.10">
    <property type="match status" value="1"/>
</dbReference>
<dbReference type="Proteomes" id="UP000001508">
    <property type="component" value="Chromosome"/>
</dbReference>
<dbReference type="eggNOG" id="COG0304">
    <property type="taxonomic scope" value="Bacteria"/>
</dbReference>
<protein>
    <recommendedName>
        <fullName evidence="1">Beta-ketoacyl synthase-like N-terminal domain-containing protein</fullName>
    </recommendedName>
</protein>
<proteinExistence type="predicted"/>
<organism evidence="2 3">
    <name type="scientific">Desulfurivibrio alkaliphilus (strain DSM 19089 / UNIQEM U267 / AHT2)</name>
    <dbReference type="NCBI Taxonomy" id="589865"/>
    <lineage>
        <taxon>Bacteria</taxon>
        <taxon>Pseudomonadati</taxon>
        <taxon>Thermodesulfobacteriota</taxon>
        <taxon>Desulfobulbia</taxon>
        <taxon>Desulfobulbales</taxon>
        <taxon>Desulfobulbaceae</taxon>
        <taxon>Desulfurivibrio</taxon>
    </lineage>
</organism>
<reference evidence="3" key="1">
    <citation type="submission" date="2010-02" db="EMBL/GenBank/DDBJ databases">
        <title>Complete sequence of Desulfurivibrio alkaliphilus AHT2.</title>
        <authorList>
            <consortium name="US DOE Joint Genome Institute"/>
            <person name="Pitluck S."/>
            <person name="Chertkov O."/>
            <person name="Detter J.C."/>
            <person name="Han C."/>
            <person name="Tapia R."/>
            <person name="Larimer F."/>
            <person name="Land M."/>
            <person name="Hauser L."/>
            <person name="Kyrpides N."/>
            <person name="Mikhailova N."/>
            <person name="Sorokin D.Y."/>
            <person name="Muyzer G."/>
            <person name="Woyke T."/>
        </authorList>
    </citation>
    <scope>NUCLEOTIDE SEQUENCE [LARGE SCALE GENOMIC DNA]</scope>
    <source>
        <strain evidence="3">DSM 19089 / UNIQEM U267 / AHT2</strain>
    </source>
</reference>
<dbReference type="RefSeq" id="WP_013163348.1">
    <property type="nucleotide sequence ID" value="NC_014216.1"/>
</dbReference>